<accession>A0ABD3A3Y9</accession>
<evidence type="ECO:0000313" key="1">
    <source>
        <dbReference type="EMBL" id="KAL3526461.1"/>
    </source>
</evidence>
<evidence type="ECO:0000313" key="2">
    <source>
        <dbReference type="Proteomes" id="UP001630127"/>
    </source>
</evidence>
<sequence>MKSKGRLLMGDQQVLFVLDRSMCVRNRNKSPGALSFDVHGFGMAFDTDGQSKLYLISLGQGGYNPLPCKHLELISA</sequence>
<name>A0ABD3A3Y9_9GENT</name>
<protein>
    <submittedName>
        <fullName evidence="1">Uncharacterized protein</fullName>
    </submittedName>
</protein>
<keyword evidence="2" id="KW-1185">Reference proteome</keyword>
<dbReference type="AlphaFoldDB" id="A0ABD3A3Y9"/>
<comment type="caution">
    <text evidence="1">The sequence shown here is derived from an EMBL/GenBank/DDBJ whole genome shotgun (WGS) entry which is preliminary data.</text>
</comment>
<gene>
    <name evidence="1" type="ORF">ACH5RR_011117</name>
</gene>
<reference evidence="1 2" key="1">
    <citation type="submission" date="2024-11" db="EMBL/GenBank/DDBJ databases">
        <title>A near-complete genome assembly of Cinchona calisaya.</title>
        <authorList>
            <person name="Lian D.C."/>
            <person name="Zhao X.W."/>
            <person name="Wei L."/>
        </authorList>
    </citation>
    <scope>NUCLEOTIDE SEQUENCE [LARGE SCALE GENOMIC DNA]</scope>
    <source>
        <tissue evidence="1">Nenye</tissue>
    </source>
</reference>
<dbReference type="EMBL" id="JBJUIK010000005">
    <property type="protein sequence ID" value="KAL3526461.1"/>
    <property type="molecule type" value="Genomic_DNA"/>
</dbReference>
<organism evidence="1 2">
    <name type="scientific">Cinchona calisaya</name>
    <dbReference type="NCBI Taxonomy" id="153742"/>
    <lineage>
        <taxon>Eukaryota</taxon>
        <taxon>Viridiplantae</taxon>
        <taxon>Streptophyta</taxon>
        <taxon>Embryophyta</taxon>
        <taxon>Tracheophyta</taxon>
        <taxon>Spermatophyta</taxon>
        <taxon>Magnoliopsida</taxon>
        <taxon>eudicotyledons</taxon>
        <taxon>Gunneridae</taxon>
        <taxon>Pentapetalae</taxon>
        <taxon>asterids</taxon>
        <taxon>lamiids</taxon>
        <taxon>Gentianales</taxon>
        <taxon>Rubiaceae</taxon>
        <taxon>Cinchonoideae</taxon>
        <taxon>Cinchoneae</taxon>
        <taxon>Cinchona</taxon>
    </lineage>
</organism>
<dbReference type="Proteomes" id="UP001630127">
    <property type="component" value="Unassembled WGS sequence"/>
</dbReference>
<proteinExistence type="predicted"/>